<dbReference type="EMBL" id="NJGD01000029">
    <property type="protein sequence ID" value="PJR09680.1"/>
    <property type="molecule type" value="Genomic_DNA"/>
</dbReference>
<comment type="caution">
    <text evidence="1">The sequence shown here is derived from an EMBL/GenBank/DDBJ whole genome shotgun (WGS) entry which is preliminary data.</text>
</comment>
<dbReference type="Proteomes" id="UP000231987">
    <property type="component" value="Unassembled WGS sequence"/>
</dbReference>
<name>A0A2J0YTR0_RHIML</name>
<protein>
    <submittedName>
        <fullName evidence="1">Uncharacterized protein</fullName>
    </submittedName>
</protein>
<evidence type="ECO:0000313" key="2">
    <source>
        <dbReference type="Proteomes" id="UP000231987"/>
    </source>
</evidence>
<evidence type="ECO:0000313" key="1">
    <source>
        <dbReference type="EMBL" id="PJR09680.1"/>
    </source>
</evidence>
<dbReference type="RefSeq" id="WP_100674846.1">
    <property type="nucleotide sequence ID" value="NZ_NJGD01000029.1"/>
</dbReference>
<gene>
    <name evidence="1" type="ORF">CEJ86_31080</name>
</gene>
<accession>A0A2J0YTR0</accession>
<reference evidence="1 2" key="1">
    <citation type="submission" date="2017-06" db="EMBL/GenBank/DDBJ databases">
        <title>Ensifer strains isolated from leguminous trees and herbs display diverse denitrification phenotypes with some acting as strong N2O sinks.</title>
        <authorList>
            <person name="Woliy K."/>
            <person name="Mania D."/>
            <person name="Bakken L.R."/>
            <person name="Frostegard A."/>
        </authorList>
    </citation>
    <scope>NUCLEOTIDE SEQUENCE [LARGE SCALE GENOMIC DNA]</scope>
    <source>
        <strain evidence="1 2">AC50a</strain>
    </source>
</reference>
<dbReference type="AlphaFoldDB" id="A0A2J0YTR0"/>
<organism evidence="1 2">
    <name type="scientific">Rhizobium meliloti</name>
    <name type="common">Ensifer meliloti</name>
    <name type="synonym">Sinorhizobium meliloti</name>
    <dbReference type="NCBI Taxonomy" id="382"/>
    <lineage>
        <taxon>Bacteria</taxon>
        <taxon>Pseudomonadati</taxon>
        <taxon>Pseudomonadota</taxon>
        <taxon>Alphaproteobacteria</taxon>
        <taxon>Hyphomicrobiales</taxon>
        <taxon>Rhizobiaceae</taxon>
        <taxon>Sinorhizobium/Ensifer group</taxon>
        <taxon>Sinorhizobium</taxon>
    </lineage>
</organism>
<proteinExistence type="predicted"/>
<sequence length="86" mass="9711">MTAPSNWFEREAISPKIYRVWEPHVHPFFRANIFHIVGRDADLVIDFGMGIHSLSFSMSPKASLSLRSLPMSMSTMSDHSMSSNIA</sequence>